<dbReference type="InterPro" id="IPR013103">
    <property type="entry name" value="RVT_2"/>
</dbReference>
<gene>
    <name evidence="3" type="primary">AlNc14C169G7964</name>
    <name evidence="3" type="ORF">ALNC14_089680</name>
</gene>
<dbReference type="EMBL" id="FR824214">
    <property type="protein sequence ID" value="CCA22825.1"/>
    <property type="molecule type" value="Genomic_DNA"/>
</dbReference>
<accession>F0WND4</accession>
<protein>
    <submittedName>
        <fullName evidence="3">Putative polyprotein</fullName>
    </submittedName>
</protein>
<name>F0WND4_9STRA</name>
<reference evidence="3" key="2">
    <citation type="submission" date="2011-02" db="EMBL/GenBank/DDBJ databases">
        <authorList>
            <person name="MacLean D."/>
        </authorList>
    </citation>
    <scope>NUCLEOTIDE SEQUENCE</scope>
</reference>
<evidence type="ECO:0000256" key="1">
    <source>
        <dbReference type="SAM" id="MobiDB-lite"/>
    </source>
</evidence>
<dbReference type="HOGENOM" id="CLU_2228203_0_0_1"/>
<feature type="region of interest" description="Disordered" evidence="1">
    <location>
        <begin position="85"/>
        <end position="106"/>
    </location>
</feature>
<proteinExistence type="predicted"/>
<feature type="compositionally biased region" description="Basic and acidic residues" evidence="1">
    <location>
        <begin position="88"/>
        <end position="98"/>
    </location>
</feature>
<evidence type="ECO:0000259" key="2">
    <source>
        <dbReference type="Pfam" id="PF07727"/>
    </source>
</evidence>
<sequence length="106" mass="12406">MLCKMEKAIYGLKTIRSVLLENTFKRGGADQFVYVKRTCYGLIYICLYVEKFIIAVKTSDKIYEVKETLKKDFKIKEFGLETFTGNENGKRQERRSAHDQANTVHR</sequence>
<organism evidence="3">
    <name type="scientific">Albugo laibachii Nc14</name>
    <dbReference type="NCBI Taxonomy" id="890382"/>
    <lineage>
        <taxon>Eukaryota</taxon>
        <taxon>Sar</taxon>
        <taxon>Stramenopiles</taxon>
        <taxon>Oomycota</taxon>
        <taxon>Peronosporomycetes</taxon>
        <taxon>Albuginales</taxon>
        <taxon>Albuginaceae</taxon>
        <taxon>Albugo</taxon>
    </lineage>
</organism>
<reference evidence="3" key="1">
    <citation type="journal article" date="2011" name="PLoS Biol.">
        <title>Gene gain and loss during evolution of obligate parasitism in the white rust pathogen of Arabidopsis thaliana.</title>
        <authorList>
            <person name="Kemen E."/>
            <person name="Gardiner A."/>
            <person name="Schultz-Larsen T."/>
            <person name="Kemen A.C."/>
            <person name="Balmuth A.L."/>
            <person name="Robert-Seilaniantz A."/>
            <person name="Bailey K."/>
            <person name="Holub E."/>
            <person name="Studholme D.J."/>
            <person name="Maclean D."/>
            <person name="Jones J.D."/>
        </authorList>
    </citation>
    <scope>NUCLEOTIDE SEQUENCE</scope>
</reference>
<feature type="domain" description="Reverse transcriptase Ty1/copia-type" evidence="2">
    <location>
        <begin position="3"/>
        <end position="84"/>
    </location>
</feature>
<dbReference type="Pfam" id="PF07727">
    <property type="entry name" value="RVT_2"/>
    <property type="match status" value="1"/>
</dbReference>
<evidence type="ECO:0000313" key="3">
    <source>
        <dbReference type="EMBL" id="CCA22825.1"/>
    </source>
</evidence>
<dbReference type="AlphaFoldDB" id="F0WND4"/>